<reference evidence="10" key="1">
    <citation type="submission" date="2015-09" db="EMBL/GenBank/DDBJ databases">
        <authorList>
            <person name="Rodrigo-Torres L."/>
            <person name="Arahal D.R."/>
        </authorList>
    </citation>
    <scope>NUCLEOTIDE SEQUENCE [LARGE SCALE GENOMIC DNA]</scope>
    <source>
        <strain evidence="10">CECT 4293</strain>
    </source>
</reference>
<dbReference type="InterPro" id="IPR047586">
    <property type="entry name" value="Cds1"/>
</dbReference>
<keyword evidence="5 7" id="KW-0456">Lyase</keyword>
<dbReference type="Proteomes" id="UP000050786">
    <property type="component" value="Unassembled WGS sequence"/>
</dbReference>
<dbReference type="GO" id="GO:0080146">
    <property type="term" value="F:L-cysteine desulfhydrase activity"/>
    <property type="evidence" value="ECO:0007669"/>
    <property type="project" value="RHEA"/>
</dbReference>
<dbReference type="SUPFAM" id="SSF53686">
    <property type="entry name" value="Tryptophan synthase beta subunit-like PLP-dependent enzymes"/>
    <property type="match status" value="1"/>
</dbReference>
<gene>
    <name evidence="9" type="primary">cysK_3</name>
    <name evidence="7" type="synonym">cds1</name>
    <name evidence="9" type="ORF">RUM4293_04050</name>
</gene>
<dbReference type="InterPro" id="IPR036052">
    <property type="entry name" value="TrpB-like_PALP_sf"/>
</dbReference>
<dbReference type="EC" id="4.4.1.1" evidence="7"/>
<feature type="domain" description="Tryptophan synthase beta chain-like PALP" evidence="8">
    <location>
        <begin position="22"/>
        <end position="313"/>
    </location>
</feature>
<feature type="modified residue" description="N6-(pyridoxal phosphate)lysine" evidence="7">
    <location>
        <position position="51"/>
    </location>
</feature>
<comment type="function">
    <text evidence="6">A cysteine desulfhydrase that generates hydrogen sulfide, H(2)S. The H(2)S produced by this enzyme stimulates respiration in M.tuberculosis, mediated primarily via cytochrome bd with a lesser contribution from cytochrome bc1/aa3. H(2)S modulates the balance between respiration and glycolysis, and also contributes to redox homeostasis. Probably eliminates toxic levels of Cys (which can induce oxidative stress).</text>
</comment>
<dbReference type="RefSeq" id="WP_058275064.1">
    <property type="nucleotide sequence ID" value="NZ_CYPS01000064.1"/>
</dbReference>
<dbReference type="InterPro" id="IPR001926">
    <property type="entry name" value="TrpB-like_PALP"/>
</dbReference>
<dbReference type="InterPro" id="IPR050214">
    <property type="entry name" value="Cys_Synth/Cystath_Beta-Synth"/>
</dbReference>
<dbReference type="FunFam" id="3.40.50.1100:FF:000015">
    <property type="entry name" value="Cysteine synthase B"/>
    <property type="match status" value="1"/>
</dbReference>
<keyword evidence="3 7" id="KW-0963">Cytoplasm</keyword>
<keyword evidence="9" id="KW-0808">Transferase</keyword>
<evidence type="ECO:0000256" key="4">
    <source>
        <dbReference type="ARBA" id="ARBA00022898"/>
    </source>
</evidence>
<dbReference type="GO" id="GO:0019450">
    <property type="term" value="P:L-cysteine catabolic process to pyruvate"/>
    <property type="evidence" value="ECO:0007669"/>
    <property type="project" value="UniProtKB-UniRule"/>
</dbReference>
<organism evidence="9 10">
    <name type="scientific">Ruegeria atlantica</name>
    <dbReference type="NCBI Taxonomy" id="81569"/>
    <lineage>
        <taxon>Bacteria</taxon>
        <taxon>Pseudomonadati</taxon>
        <taxon>Pseudomonadota</taxon>
        <taxon>Alphaproteobacteria</taxon>
        <taxon>Rhodobacterales</taxon>
        <taxon>Roseobacteraceae</taxon>
        <taxon>Ruegeria</taxon>
    </lineage>
</organism>
<dbReference type="GO" id="GO:0016740">
    <property type="term" value="F:transferase activity"/>
    <property type="evidence" value="ECO:0007669"/>
    <property type="project" value="UniProtKB-KW"/>
</dbReference>
<dbReference type="AlphaFoldDB" id="A0A0N7LPG3"/>
<comment type="cofactor">
    <cofactor evidence="1 7">
        <name>pyridoxal 5'-phosphate</name>
        <dbReference type="ChEBI" id="CHEBI:597326"/>
    </cofactor>
</comment>
<name>A0A0N7LPG3_9RHOB</name>
<sequence>MDHWISESIAKINADAHRSADTHLFKLPVRGLRGVDIYLKDESTHPTGSLKHRLARSLFLYALVNGKIRQGTRVIEASSGSTAVSEAYFARMIGVPFTAVLPKSTAKSKIDLIRFQGGEIHFVDAAPDMHQASVELADEVSGYFMDQFTYAERATDWRGNNNIAESLFRQMEREPHPIPSVIVMSAGTGGTSATLGRYIRYKGFNSELVVVDPENSVFFDSFRTRDRTLTLSCSSRIEGIGRPKVEKSFLADVIDRMIQVPDAASIATMLWLEDRIRRRAGPSTGTNLWGALQIAQEMEAAGRSGSIVTILCDDGNRYLDTYYDPEWVMENFGETASYEATLAGYH</sequence>
<evidence type="ECO:0000313" key="9">
    <source>
        <dbReference type="EMBL" id="CUH45140.1"/>
    </source>
</evidence>
<comment type="similarity">
    <text evidence="7">Belongs to the cysteine synthase/cystathionine beta-synthase family. Cds1 subfamily.</text>
</comment>
<evidence type="ECO:0000256" key="6">
    <source>
        <dbReference type="ARBA" id="ARBA00055251"/>
    </source>
</evidence>
<evidence type="ECO:0000259" key="8">
    <source>
        <dbReference type="Pfam" id="PF00291"/>
    </source>
</evidence>
<dbReference type="GO" id="GO:0005737">
    <property type="term" value="C:cytoplasm"/>
    <property type="evidence" value="ECO:0007669"/>
    <property type="project" value="UniProtKB-SubCell"/>
</dbReference>
<keyword evidence="4 7" id="KW-0663">Pyridoxal phosphate</keyword>
<accession>A0A0N7LPG3</accession>
<dbReference type="HAMAP" id="MF_00868">
    <property type="entry name" value="Cds1"/>
    <property type="match status" value="1"/>
</dbReference>
<evidence type="ECO:0000256" key="1">
    <source>
        <dbReference type="ARBA" id="ARBA00001933"/>
    </source>
</evidence>
<comment type="function">
    <text evidence="7">A cysteine desulfhydrase that generates hydrogen sulfide, H(2)S. The H(2)S produced by this enzyme may modulate central metabolism.</text>
</comment>
<evidence type="ECO:0000313" key="10">
    <source>
        <dbReference type="Proteomes" id="UP000050786"/>
    </source>
</evidence>
<evidence type="ECO:0000256" key="5">
    <source>
        <dbReference type="ARBA" id="ARBA00023239"/>
    </source>
</evidence>
<evidence type="ECO:0000256" key="7">
    <source>
        <dbReference type="HAMAP-Rule" id="MF_00868"/>
    </source>
</evidence>
<protein>
    <recommendedName>
        <fullName evidence="7">L-cysteine desulfhydrase Cds1</fullName>
        <ecNumber evidence="7">4.4.1.1</ecNumber>
    </recommendedName>
</protein>
<proteinExistence type="inferred from homology"/>
<keyword evidence="10" id="KW-1185">Reference proteome</keyword>
<dbReference type="Gene3D" id="3.40.50.1100">
    <property type="match status" value="2"/>
</dbReference>
<dbReference type="PANTHER" id="PTHR10314">
    <property type="entry name" value="CYSTATHIONINE BETA-SYNTHASE"/>
    <property type="match status" value="1"/>
</dbReference>
<comment type="subcellular location">
    <subcellularLocation>
        <location evidence="2">Cytoplasm</location>
    </subcellularLocation>
</comment>
<evidence type="ECO:0000256" key="3">
    <source>
        <dbReference type="ARBA" id="ARBA00022490"/>
    </source>
</evidence>
<evidence type="ECO:0000256" key="2">
    <source>
        <dbReference type="ARBA" id="ARBA00004496"/>
    </source>
</evidence>
<dbReference type="GO" id="GO:0030170">
    <property type="term" value="F:pyridoxal phosphate binding"/>
    <property type="evidence" value="ECO:0007669"/>
    <property type="project" value="UniProtKB-UniRule"/>
</dbReference>
<dbReference type="EMBL" id="CYPS01000064">
    <property type="protein sequence ID" value="CUH45140.1"/>
    <property type="molecule type" value="Genomic_DNA"/>
</dbReference>
<comment type="catalytic activity">
    <reaction evidence="7">
        <text>L-cysteine + H2O = hydrogen sulfide + pyruvate + NH4(+) + H(+)</text>
        <dbReference type="Rhea" id="RHEA:24931"/>
        <dbReference type="ChEBI" id="CHEBI:15361"/>
        <dbReference type="ChEBI" id="CHEBI:15377"/>
        <dbReference type="ChEBI" id="CHEBI:15378"/>
        <dbReference type="ChEBI" id="CHEBI:28938"/>
        <dbReference type="ChEBI" id="CHEBI:29919"/>
        <dbReference type="ChEBI" id="CHEBI:35235"/>
        <dbReference type="EC" id="4.4.1.1"/>
    </reaction>
</comment>
<dbReference type="Pfam" id="PF00291">
    <property type="entry name" value="PALP"/>
    <property type="match status" value="1"/>
</dbReference>